<reference evidence="5 6" key="1">
    <citation type="submission" date="2024-05" db="EMBL/GenBank/DDBJ databases">
        <title>Long read based assembly of the Candida bracarensis genome reveals expanded adhesin content.</title>
        <authorList>
            <person name="Marcet-Houben M."/>
            <person name="Ksiezopolska E."/>
            <person name="Gabaldon T."/>
        </authorList>
    </citation>
    <scope>NUCLEOTIDE SEQUENCE [LARGE SCALE GENOMIC DNA]</scope>
    <source>
        <strain evidence="5 6">CBM6</strain>
    </source>
</reference>
<feature type="compositionally biased region" description="Low complexity" evidence="4">
    <location>
        <begin position="91"/>
        <end position="105"/>
    </location>
</feature>
<evidence type="ECO:0008006" key="7">
    <source>
        <dbReference type="Google" id="ProtNLM"/>
    </source>
</evidence>
<dbReference type="InterPro" id="IPR031370">
    <property type="entry name" value="Aim3"/>
</dbReference>
<accession>A0ABR4NYH2</accession>
<protein>
    <recommendedName>
        <fullName evidence="7">Altered inheritance of mitochondria protein 3</fullName>
    </recommendedName>
</protein>
<evidence type="ECO:0000256" key="3">
    <source>
        <dbReference type="ARBA" id="ARBA00023136"/>
    </source>
</evidence>
<feature type="compositionally biased region" description="Acidic residues" evidence="4">
    <location>
        <begin position="605"/>
        <end position="615"/>
    </location>
</feature>
<organism evidence="5 6">
    <name type="scientific">Nakaseomyces bracarensis</name>
    <dbReference type="NCBI Taxonomy" id="273131"/>
    <lineage>
        <taxon>Eukaryota</taxon>
        <taxon>Fungi</taxon>
        <taxon>Dikarya</taxon>
        <taxon>Ascomycota</taxon>
        <taxon>Saccharomycotina</taxon>
        <taxon>Saccharomycetes</taxon>
        <taxon>Saccharomycetales</taxon>
        <taxon>Saccharomycetaceae</taxon>
        <taxon>Nakaseomyces</taxon>
    </lineage>
</organism>
<feature type="region of interest" description="Disordered" evidence="4">
    <location>
        <begin position="33"/>
        <end position="793"/>
    </location>
</feature>
<keyword evidence="3" id="KW-0472">Membrane</keyword>
<evidence type="ECO:0000256" key="4">
    <source>
        <dbReference type="SAM" id="MobiDB-lite"/>
    </source>
</evidence>
<feature type="compositionally biased region" description="Polar residues" evidence="4">
    <location>
        <begin position="525"/>
        <end position="534"/>
    </location>
</feature>
<feature type="compositionally biased region" description="Polar residues" evidence="4">
    <location>
        <begin position="205"/>
        <end position="224"/>
    </location>
</feature>
<sequence length="793" mass="86788">MSEFWNNNKDSIKSGVLAAGKYGYQGTKFVAKTGYKAGKSQYDKSKGKREGRASDDSDNSGHSTPNVNLNYQDPTNFPPPPTKPGQLQYRSTNTSLGTTNNSNYSLPQQTQQPEPVLNPISSVPPNQQYERAMMPLPSNPSSEHQGQQQGLPNTRPQPQIPAQQQLPNNSIQQQQYAPPPQEQQQYAPPTLQQQQYAPPPDQQQYMSTQVHSNQQNMHSEQQSFGERPIQKQGSGPYQNSGSAHSSTPHFEVKPFDPDDPANKPKIEIPQVDVNNFAPPPSHQDRTTLIRPKKITPVSSGSSTPANKSSVISREGTGPKKTDPNRSSNHINSTEQPRAAIVGKFDDKIDVGFAPPPKPFKRTELRHSNEKISIDLNTTKPAPPYNAQGAEAAPPPPARAQDESTTNRDQLEEPITNSSIVGAYKENIEIGFAPPPKPFRRNESGSINNGKNISPVPPTEKNTNAIPPSLPSRTGRPNTTNSKNGAKNEPVPRAAIVGQFHETAVNFAPPPRPFRRTETDIEKRQPSSLNSSASPGNRDAAISTSEATSFQTAEPQRDTTTNTDGKKGDINEMPPPPKPFRKNDGPSPVSKSNPATTMQPITMTILDDEYDDEYDLQNDKIEPIQSFDKTELLASIKNKKKPAPKPAPKPKNLSSNIDKSSRDPNNMKSNSPTVIPRPNESNMLPISSFPPPPKPLRRSTREVRVNSEEEPKGIDKGPKSIDDTPKIHTNSKKQPPPIAPRKANSSGKPAPPVPRKKASLGDGDAESSTDSDDNPFSKYLKDAVPTESDRLHKS</sequence>
<feature type="compositionally biased region" description="Basic and acidic residues" evidence="4">
    <location>
        <begin position="514"/>
        <end position="524"/>
    </location>
</feature>
<feature type="compositionally biased region" description="Basic and acidic residues" evidence="4">
    <location>
        <begin position="360"/>
        <end position="372"/>
    </location>
</feature>
<feature type="compositionally biased region" description="Basic and acidic residues" evidence="4">
    <location>
        <begin position="698"/>
        <end position="725"/>
    </location>
</feature>
<feature type="compositionally biased region" description="Polar residues" evidence="4">
    <location>
        <begin position="296"/>
        <end position="311"/>
    </location>
</feature>
<name>A0ABR4NYH2_9SACH</name>
<feature type="compositionally biased region" description="Polar residues" evidence="4">
    <location>
        <begin position="459"/>
        <end position="484"/>
    </location>
</feature>
<feature type="compositionally biased region" description="Polar residues" evidence="4">
    <location>
        <begin position="139"/>
        <end position="154"/>
    </location>
</feature>
<feature type="compositionally biased region" description="Polar residues" evidence="4">
    <location>
        <begin position="231"/>
        <end position="248"/>
    </location>
</feature>
<feature type="compositionally biased region" description="Basic and acidic residues" evidence="4">
    <location>
        <begin position="399"/>
        <end position="410"/>
    </location>
</feature>
<dbReference type="Pfam" id="PF17096">
    <property type="entry name" value="AIM3"/>
    <property type="match status" value="1"/>
</dbReference>
<dbReference type="EMBL" id="JBEVYD010000004">
    <property type="protein sequence ID" value="KAL3233798.1"/>
    <property type="molecule type" value="Genomic_DNA"/>
</dbReference>
<evidence type="ECO:0000256" key="1">
    <source>
        <dbReference type="ARBA" id="ARBA00004256"/>
    </source>
</evidence>
<dbReference type="Proteomes" id="UP001623330">
    <property type="component" value="Unassembled WGS sequence"/>
</dbReference>
<feature type="compositionally biased region" description="Polar residues" evidence="4">
    <location>
        <begin position="106"/>
        <end position="129"/>
    </location>
</feature>
<feature type="compositionally biased region" description="Polar residues" evidence="4">
    <location>
        <begin position="652"/>
        <end position="683"/>
    </location>
</feature>
<comment type="similarity">
    <text evidence="2">Belongs to the AIM3 family.</text>
</comment>
<feature type="compositionally biased region" description="Basic and acidic residues" evidence="4">
    <location>
        <begin position="41"/>
        <end position="55"/>
    </location>
</feature>
<proteinExistence type="inferred from homology"/>
<comment type="caution">
    <text evidence="5">The sequence shown here is derived from an EMBL/GenBank/DDBJ whole genome shotgun (WGS) entry which is preliminary data.</text>
</comment>
<evidence type="ECO:0000256" key="2">
    <source>
        <dbReference type="ARBA" id="ARBA00005311"/>
    </source>
</evidence>
<feature type="compositionally biased region" description="Polar residues" evidence="4">
    <location>
        <begin position="588"/>
        <end position="601"/>
    </location>
</feature>
<feature type="compositionally biased region" description="Low complexity" evidence="4">
    <location>
        <begin position="156"/>
        <end position="196"/>
    </location>
</feature>
<evidence type="ECO:0000313" key="6">
    <source>
        <dbReference type="Proteomes" id="UP001623330"/>
    </source>
</evidence>
<feature type="compositionally biased region" description="Acidic residues" evidence="4">
    <location>
        <begin position="762"/>
        <end position="772"/>
    </location>
</feature>
<feature type="compositionally biased region" description="Polar residues" evidence="4">
    <location>
        <begin position="541"/>
        <end position="553"/>
    </location>
</feature>
<feature type="compositionally biased region" description="Basic and acidic residues" evidence="4">
    <location>
        <begin position="250"/>
        <end position="266"/>
    </location>
</feature>
<feature type="compositionally biased region" description="Polar residues" evidence="4">
    <location>
        <begin position="324"/>
        <end position="335"/>
    </location>
</feature>
<feature type="compositionally biased region" description="Polar residues" evidence="4">
    <location>
        <begin position="60"/>
        <end position="73"/>
    </location>
</feature>
<evidence type="ECO:0000313" key="5">
    <source>
        <dbReference type="EMBL" id="KAL3233798.1"/>
    </source>
</evidence>
<gene>
    <name evidence="5" type="ORF">RNJ44_03838</name>
</gene>
<keyword evidence="6" id="KW-1185">Reference proteome</keyword>
<comment type="subcellular location">
    <subcellularLocation>
        <location evidence="1">Membrane raft</location>
        <topology evidence="1">Peripheral membrane protein</topology>
    </subcellularLocation>
</comment>